<feature type="signal peptide" evidence="1">
    <location>
        <begin position="1"/>
        <end position="23"/>
    </location>
</feature>
<dbReference type="AlphaFoldDB" id="A0A518GHX1"/>
<evidence type="ECO:0000313" key="2">
    <source>
        <dbReference type="EMBL" id="QDV28191.1"/>
    </source>
</evidence>
<organism evidence="2 3">
    <name type="scientific">Planctopirus ephydatiae</name>
    <dbReference type="NCBI Taxonomy" id="2528019"/>
    <lineage>
        <taxon>Bacteria</taxon>
        <taxon>Pseudomonadati</taxon>
        <taxon>Planctomycetota</taxon>
        <taxon>Planctomycetia</taxon>
        <taxon>Planctomycetales</taxon>
        <taxon>Planctomycetaceae</taxon>
        <taxon>Planctopirus</taxon>
    </lineage>
</organism>
<reference evidence="2 3" key="1">
    <citation type="submission" date="2019-02" db="EMBL/GenBank/DDBJ databases">
        <title>Deep-cultivation of Planctomycetes and their phenomic and genomic characterization uncovers novel biology.</title>
        <authorList>
            <person name="Wiegand S."/>
            <person name="Jogler M."/>
            <person name="Boedeker C."/>
            <person name="Pinto D."/>
            <person name="Vollmers J."/>
            <person name="Rivas-Marin E."/>
            <person name="Kohn T."/>
            <person name="Peeters S.H."/>
            <person name="Heuer A."/>
            <person name="Rast P."/>
            <person name="Oberbeckmann S."/>
            <person name="Bunk B."/>
            <person name="Jeske O."/>
            <person name="Meyerdierks A."/>
            <person name="Storesund J.E."/>
            <person name="Kallscheuer N."/>
            <person name="Luecker S."/>
            <person name="Lage O.M."/>
            <person name="Pohl T."/>
            <person name="Merkel B.J."/>
            <person name="Hornburger P."/>
            <person name="Mueller R.-W."/>
            <person name="Bruemmer F."/>
            <person name="Labrenz M."/>
            <person name="Spormann A.M."/>
            <person name="Op den Camp H."/>
            <person name="Overmann J."/>
            <person name="Amann R."/>
            <person name="Jetten M.S.M."/>
            <person name="Mascher T."/>
            <person name="Medema M.H."/>
            <person name="Devos D.P."/>
            <person name="Kaster A.-K."/>
            <person name="Ovreas L."/>
            <person name="Rohde M."/>
            <person name="Galperin M.Y."/>
            <person name="Jogler C."/>
        </authorList>
    </citation>
    <scope>NUCLEOTIDE SEQUENCE [LARGE SCALE GENOMIC DNA]</scope>
    <source>
        <strain evidence="2 3">Spb1</strain>
    </source>
</reference>
<dbReference type="EMBL" id="CP036299">
    <property type="protein sequence ID" value="QDV28191.1"/>
    <property type="molecule type" value="Genomic_DNA"/>
</dbReference>
<dbReference type="RefSeq" id="WP_013111713.1">
    <property type="nucleotide sequence ID" value="NZ_CP036299.1"/>
</dbReference>
<dbReference type="OrthoDB" id="213162at2"/>
<feature type="chain" id="PRO_5022216614" evidence="1">
    <location>
        <begin position="24"/>
        <end position="172"/>
    </location>
</feature>
<protein>
    <submittedName>
        <fullName evidence="2">Uncharacterized protein</fullName>
    </submittedName>
</protein>
<dbReference type="Proteomes" id="UP000315349">
    <property type="component" value="Chromosome"/>
</dbReference>
<proteinExistence type="predicted"/>
<keyword evidence="1" id="KW-0732">Signal</keyword>
<evidence type="ECO:0000256" key="1">
    <source>
        <dbReference type="SAM" id="SignalP"/>
    </source>
</evidence>
<sequence precursor="true">MTFKTLFSMAALTIGLAASSAQAQWLPNMGLGILQPPANNCNTGNCPPAVNRYQPVSYAPAYNNGYARPVSYAPVSYQNNTGVYGNCPGGVCPPVNCANGQCFPANNGYYGNSSNFGQPVYAPVNYSRPYQYQAPVNNYNYSTPSNYYSNDRYRTYPSANNSYRNNNSPFYP</sequence>
<name>A0A518GHX1_9PLAN</name>
<keyword evidence="3" id="KW-1185">Reference proteome</keyword>
<accession>A0A518GHX1</accession>
<gene>
    <name evidence="2" type="ORF">Spb1_00540</name>
</gene>
<evidence type="ECO:0000313" key="3">
    <source>
        <dbReference type="Proteomes" id="UP000315349"/>
    </source>
</evidence>
<dbReference type="KEGG" id="peh:Spb1_00540"/>